<dbReference type="OrthoDB" id="2322805at2759"/>
<gene>
    <name evidence="3" type="ORF">Glove_108g2</name>
</gene>
<evidence type="ECO:0000256" key="1">
    <source>
        <dbReference type="SAM" id="MobiDB-lite"/>
    </source>
</evidence>
<dbReference type="SUPFAM" id="SSF81383">
    <property type="entry name" value="F-box domain"/>
    <property type="match status" value="1"/>
</dbReference>
<dbReference type="PROSITE" id="PS50181">
    <property type="entry name" value="FBOX"/>
    <property type="match status" value="1"/>
</dbReference>
<organism evidence="3 4">
    <name type="scientific">Diversispora epigaea</name>
    <dbReference type="NCBI Taxonomy" id="1348612"/>
    <lineage>
        <taxon>Eukaryota</taxon>
        <taxon>Fungi</taxon>
        <taxon>Fungi incertae sedis</taxon>
        <taxon>Mucoromycota</taxon>
        <taxon>Glomeromycotina</taxon>
        <taxon>Glomeromycetes</taxon>
        <taxon>Diversisporales</taxon>
        <taxon>Diversisporaceae</taxon>
        <taxon>Diversispora</taxon>
    </lineage>
</organism>
<evidence type="ECO:0000313" key="4">
    <source>
        <dbReference type="Proteomes" id="UP000266861"/>
    </source>
</evidence>
<dbReference type="Proteomes" id="UP000266861">
    <property type="component" value="Unassembled WGS sequence"/>
</dbReference>
<sequence length="388" mass="45427">MSSYKGISLILHKKHSPSSSPSLFTSYKSHQEYTGPYNITPRVEYVRWQEVCETSQEATELFSRFPHDIILRILRELSFTDIVSFSKVSRRCMTHTLDPYFWHSMLKRDWKGWHDYDSVLKRYNIAPVWNGNIKSTEEDTLALKRAYMTLATYKLYLAERKDESDSMKTLWEKEEFKLGHTKESNFGKVIKQKSKLFQCSVKFIYPPRGWYDVMWRIKVDKLIGEPEYAFDATVETIDINNQNPAKDQYRYTATKQDFTHVIGKGWFYFILPYAILVEPCKTVRNLKEMKLRKATKITFEFSTFNKNAQWDHASNGGFTIDYVAMRPHIHYDTPKGNRYSSGSNSSRSSSSSDFSNFKRRSIILMQKNASVILGSKLSSKIFDNNQIS</sequence>
<name>A0A397J365_9GLOM</name>
<dbReference type="EMBL" id="PQFF01000101">
    <property type="protein sequence ID" value="RHZ82611.1"/>
    <property type="molecule type" value="Genomic_DNA"/>
</dbReference>
<protein>
    <recommendedName>
        <fullName evidence="2">F-box domain-containing protein</fullName>
    </recommendedName>
</protein>
<keyword evidence="4" id="KW-1185">Reference proteome</keyword>
<dbReference type="InterPro" id="IPR001810">
    <property type="entry name" value="F-box_dom"/>
</dbReference>
<reference evidence="3 4" key="1">
    <citation type="submission" date="2018-08" db="EMBL/GenBank/DDBJ databases">
        <title>Genome and evolution of the arbuscular mycorrhizal fungus Diversispora epigaea (formerly Glomus versiforme) and its bacterial endosymbionts.</title>
        <authorList>
            <person name="Sun X."/>
            <person name="Fei Z."/>
            <person name="Harrison M."/>
        </authorList>
    </citation>
    <scope>NUCLEOTIDE SEQUENCE [LARGE SCALE GENOMIC DNA]</scope>
    <source>
        <strain evidence="3 4">IT104</strain>
    </source>
</reference>
<evidence type="ECO:0000259" key="2">
    <source>
        <dbReference type="PROSITE" id="PS50181"/>
    </source>
</evidence>
<comment type="caution">
    <text evidence="3">The sequence shown here is derived from an EMBL/GenBank/DDBJ whole genome shotgun (WGS) entry which is preliminary data.</text>
</comment>
<evidence type="ECO:0000313" key="3">
    <source>
        <dbReference type="EMBL" id="RHZ82611.1"/>
    </source>
</evidence>
<dbReference type="Gene3D" id="1.20.1280.50">
    <property type="match status" value="1"/>
</dbReference>
<dbReference type="Pfam" id="PF00646">
    <property type="entry name" value="F-box"/>
    <property type="match status" value="1"/>
</dbReference>
<accession>A0A397J365</accession>
<feature type="domain" description="F-box" evidence="2">
    <location>
        <begin position="59"/>
        <end position="105"/>
    </location>
</feature>
<dbReference type="InterPro" id="IPR036047">
    <property type="entry name" value="F-box-like_dom_sf"/>
</dbReference>
<proteinExistence type="predicted"/>
<feature type="compositionally biased region" description="Low complexity" evidence="1">
    <location>
        <begin position="336"/>
        <end position="354"/>
    </location>
</feature>
<dbReference type="CDD" id="cd09917">
    <property type="entry name" value="F-box_SF"/>
    <property type="match status" value="1"/>
</dbReference>
<feature type="region of interest" description="Disordered" evidence="1">
    <location>
        <begin position="334"/>
        <end position="354"/>
    </location>
</feature>
<dbReference type="AlphaFoldDB" id="A0A397J365"/>